<evidence type="ECO:0000256" key="4">
    <source>
        <dbReference type="ARBA" id="ARBA00022723"/>
    </source>
</evidence>
<name>A0A6A6UHN4_9PEZI</name>
<dbReference type="EMBL" id="MU004233">
    <property type="protein sequence ID" value="KAF2670943.1"/>
    <property type="molecule type" value="Genomic_DNA"/>
</dbReference>
<evidence type="ECO:0000256" key="6">
    <source>
        <dbReference type="ARBA" id="ARBA00022833"/>
    </source>
</evidence>
<evidence type="ECO:0000256" key="5">
    <source>
        <dbReference type="ARBA" id="ARBA00022801"/>
    </source>
</evidence>
<keyword evidence="3" id="KW-0645">Protease</keyword>
<dbReference type="InterPro" id="IPR000718">
    <property type="entry name" value="Peptidase_M13"/>
</dbReference>
<dbReference type="Gene3D" id="3.40.390.10">
    <property type="entry name" value="Collagenase (Catalytic Domain)"/>
    <property type="match status" value="1"/>
</dbReference>
<dbReference type="PANTHER" id="PTHR11733:SF167">
    <property type="entry name" value="FI17812P1-RELATED"/>
    <property type="match status" value="1"/>
</dbReference>
<comment type="cofactor">
    <cofactor evidence="1">
        <name>Zn(2+)</name>
        <dbReference type="ChEBI" id="CHEBI:29105"/>
    </cofactor>
</comment>
<organism evidence="11 12">
    <name type="scientific">Microthyrium microscopicum</name>
    <dbReference type="NCBI Taxonomy" id="703497"/>
    <lineage>
        <taxon>Eukaryota</taxon>
        <taxon>Fungi</taxon>
        <taxon>Dikarya</taxon>
        <taxon>Ascomycota</taxon>
        <taxon>Pezizomycotina</taxon>
        <taxon>Dothideomycetes</taxon>
        <taxon>Dothideomycetes incertae sedis</taxon>
        <taxon>Microthyriales</taxon>
        <taxon>Microthyriaceae</taxon>
        <taxon>Microthyrium</taxon>
    </lineage>
</organism>
<dbReference type="GO" id="GO:0016485">
    <property type="term" value="P:protein processing"/>
    <property type="evidence" value="ECO:0007669"/>
    <property type="project" value="TreeGrafter"/>
</dbReference>
<comment type="similarity">
    <text evidence="2">Belongs to the peptidase M13 family.</text>
</comment>
<proteinExistence type="inferred from homology"/>
<dbReference type="Gene3D" id="1.10.1380.10">
    <property type="entry name" value="Neutral endopeptidase , domain2"/>
    <property type="match status" value="1"/>
</dbReference>
<dbReference type="Proteomes" id="UP000799302">
    <property type="component" value="Unassembled WGS sequence"/>
</dbReference>
<dbReference type="PROSITE" id="PS51885">
    <property type="entry name" value="NEPRILYSIN"/>
    <property type="match status" value="1"/>
</dbReference>
<evidence type="ECO:0000259" key="9">
    <source>
        <dbReference type="Pfam" id="PF01431"/>
    </source>
</evidence>
<evidence type="ECO:0000256" key="1">
    <source>
        <dbReference type="ARBA" id="ARBA00001947"/>
    </source>
</evidence>
<dbReference type="Pfam" id="PF05649">
    <property type="entry name" value="Peptidase_M13_N"/>
    <property type="match status" value="1"/>
</dbReference>
<dbReference type="AlphaFoldDB" id="A0A6A6UHN4"/>
<dbReference type="PANTHER" id="PTHR11733">
    <property type="entry name" value="ZINC METALLOPROTEASE FAMILY M13 NEPRILYSIN-RELATED"/>
    <property type="match status" value="1"/>
</dbReference>
<keyword evidence="12" id="KW-1185">Reference proteome</keyword>
<keyword evidence="7" id="KW-0482">Metalloprotease</keyword>
<dbReference type="InterPro" id="IPR042089">
    <property type="entry name" value="Peptidase_M13_dom_2"/>
</dbReference>
<reference evidence="11" key="1">
    <citation type="journal article" date="2020" name="Stud. Mycol.">
        <title>101 Dothideomycetes genomes: a test case for predicting lifestyles and emergence of pathogens.</title>
        <authorList>
            <person name="Haridas S."/>
            <person name="Albert R."/>
            <person name="Binder M."/>
            <person name="Bloem J."/>
            <person name="Labutti K."/>
            <person name="Salamov A."/>
            <person name="Andreopoulos B."/>
            <person name="Baker S."/>
            <person name="Barry K."/>
            <person name="Bills G."/>
            <person name="Bluhm B."/>
            <person name="Cannon C."/>
            <person name="Castanera R."/>
            <person name="Culley D."/>
            <person name="Daum C."/>
            <person name="Ezra D."/>
            <person name="Gonzalez J."/>
            <person name="Henrissat B."/>
            <person name="Kuo A."/>
            <person name="Liang C."/>
            <person name="Lipzen A."/>
            <person name="Lutzoni F."/>
            <person name="Magnuson J."/>
            <person name="Mondo S."/>
            <person name="Nolan M."/>
            <person name="Ohm R."/>
            <person name="Pangilinan J."/>
            <person name="Park H.-J."/>
            <person name="Ramirez L."/>
            <person name="Alfaro M."/>
            <person name="Sun H."/>
            <person name="Tritt A."/>
            <person name="Yoshinaga Y."/>
            <person name="Zwiers L.-H."/>
            <person name="Turgeon B."/>
            <person name="Goodwin S."/>
            <person name="Spatafora J."/>
            <person name="Crous P."/>
            <person name="Grigoriev I."/>
        </authorList>
    </citation>
    <scope>NUCLEOTIDE SEQUENCE</scope>
    <source>
        <strain evidence="11">CBS 115976</strain>
    </source>
</reference>
<dbReference type="GO" id="GO:0004222">
    <property type="term" value="F:metalloendopeptidase activity"/>
    <property type="evidence" value="ECO:0007669"/>
    <property type="project" value="InterPro"/>
</dbReference>
<evidence type="ECO:0000256" key="2">
    <source>
        <dbReference type="ARBA" id="ARBA00007357"/>
    </source>
</evidence>
<evidence type="ECO:0000259" key="10">
    <source>
        <dbReference type="Pfam" id="PF05649"/>
    </source>
</evidence>
<evidence type="ECO:0000313" key="12">
    <source>
        <dbReference type="Proteomes" id="UP000799302"/>
    </source>
</evidence>
<evidence type="ECO:0000256" key="3">
    <source>
        <dbReference type="ARBA" id="ARBA00022670"/>
    </source>
</evidence>
<dbReference type="CDD" id="cd08662">
    <property type="entry name" value="M13"/>
    <property type="match status" value="1"/>
</dbReference>
<dbReference type="InterPro" id="IPR024079">
    <property type="entry name" value="MetalloPept_cat_dom_sf"/>
</dbReference>
<evidence type="ECO:0000256" key="8">
    <source>
        <dbReference type="SAM" id="MobiDB-lite"/>
    </source>
</evidence>
<dbReference type="PRINTS" id="PR00786">
    <property type="entry name" value="NEPRILYSIN"/>
</dbReference>
<keyword evidence="6" id="KW-0862">Zinc</keyword>
<evidence type="ECO:0000256" key="7">
    <source>
        <dbReference type="ARBA" id="ARBA00023049"/>
    </source>
</evidence>
<dbReference type="OrthoDB" id="6475849at2759"/>
<dbReference type="SUPFAM" id="SSF55486">
    <property type="entry name" value="Metalloproteases ('zincins'), catalytic domain"/>
    <property type="match status" value="1"/>
</dbReference>
<protein>
    <submittedName>
        <fullName evidence="11">Zincin</fullName>
    </submittedName>
</protein>
<accession>A0A6A6UHN4</accession>
<dbReference type="GO" id="GO:0046872">
    <property type="term" value="F:metal ion binding"/>
    <property type="evidence" value="ECO:0007669"/>
    <property type="project" value="UniProtKB-KW"/>
</dbReference>
<evidence type="ECO:0000313" key="11">
    <source>
        <dbReference type="EMBL" id="KAF2670943.1"/>
    </source>
</evidence>
<keyword evidence="4" id="KW-0479">Metal-binding</keyword>
<dbReference type="InterPro" id="IPR008753">
    <property type="entry name" value="Peptidase_M13_N"/>
</dbReference>
<feature type="domain" description="Peptidase M13 N-terminal" evidence="10">
    <location>
        <begin position="68"/>
        <end position="476"/>
    </location>
</feature>
<dbReference type="GO" id="GO:0005886">
    <property type="term" value="C:plasma membrane"/>
    <property type="evidence" value="ECO:0007669"/>
    <property type="project" value="TreeGrafter"/>
</dbReference>
<feature type="domain" description="Peptidase M13 C-terminal" evidence="9">
    <location>
        <begin position="540"/>
        <end position="739"/>
    </location>
</feature>
<sequence>MVERLSTKVHTLAKHEASPISAETSQRIAPRHVSFNGESAETCTSDKCKQWADLVRTNLAPNYTAIDPCEDFSAYACDGWRAHHDYRADQASISIGSIMSDTNRNILHSILTNPYPVNSSLSGDKLKYDKANFDKMKAAYDTCMNEDKIKEYGVAPLVKILNEFDKVYPVKGPNPTKDNKEELTNALIWLANNDVSGLVSSGNGADDSNPDVVIISLGGGETNFAKQYYNNTKVMANYTRVISQMQQVVDSGKPIFEIQTPAGNNKAFDTFAATVVNFEKVISAALPDPDAASEVKYYYRPRTIDQIQPMVPQIDLIKYLQAQAPKEYPITGNRTVIMSDENYYKALSGIIEKAPRETLHSYFRQRLLATWSGRLHQNYTLPLRQLRNEMAGKDPNNVPERWRGCVGEIDSTFGLALSAAFIERAFTTADKEFGDRIIMDIKKFFAARLKSFNWMSESVKEQAAKKVVNIMQKVGYQTSNPNVAEPKEVNDWYSKLAIGSNTSWFENGRLGLQWGMEKSRASLLKPVDRARWGMSAPTVNAYYSPSGNEIVFPAGIMQFPVFGSALPEYVSYGSFGAVAGHELTHGFDDHGSEFDEHGVLRNWWDNTTRTNFEKKTQCFVKQYGDYTVPGLDGQPLHVNGKLTLGENIADAGGLTAAYAAWKKRDTDKPDPMLPGLESFNKDQLFFLSYATWWCGKVRPAQAVNYIYTDAHSPSDKRIIGTTANSKAFKEAFNCKKKEPTCELW</sequence>
<feature type="region of interest" description="Disordered" evidence="8">
    <location>
        <begin position="1"/>
        <end position="25"/>
    </location>
</feature>
<gene>
    <name evidence="11" type="ORF">BT63DRAFT_371451</name>
</gene>
<keyword evidence="5" id="KW-0378">Hydrolase</keyword>
<dbReference type="Pfam" id="PF01431">
    <property type="entry name" value="Peptidase_M13"/>
    <property type="match status" value="1"/>
</dbReference>
<dbReference type="InterPro" id="IPR018497">
    <property type="entry name" value="Peptidase_M13_C"/>
</dbReference>